<reference evidence="2" key="1">
    <citation type="journal article" date="2013" name="Genetics">
        <title>The draft genome and transcriptome of Panagrellus redivivus are shaped by the harsh demands of a free-living lifestyle.</title>
        <authorList>
            <person name="Srinivasan J."/>
            <person name="Dillman A.R."/>
            <person name="Macchietto M.G."/>
            <person name="Heikkinen L."/>
            <person name="Lakso M."/>
            <person name="Fracchia K.M."/>
            <person name="Antoshechkin I."/>
            <person name="Mortazavi A."/>
            <person name="Wong G."/>
            <person name="Sternberg P.W."/>
        </authorList>
    </citation>
    <scope>NUCLEOTIDE SEQUENCE [LARGE SCALE GENOMIC DNA]</scope>
    <source>
        <strain evidence="2">MT8872</strain>
    </source>
</reference>
<dbReference type="AlphaFoldDB" id="A0A7E4VV31"/>
<evidence type="ECO:0000313" key="3">
    <source>
        <dbReference type="WBParaSite" id="Pan_g3718.t1"/>
    </source>
</evidence>
<dbReference type="Proteomes" id="UP000492821">
    <property type="component" value="Unassembled WGS sequence"/>
</dbReference>
<feature type="compositionally biased region" description="Basic and acidic residues" evidence="1">
    <location>
        <begin position="67"/>
        <end position="84"/>
    </location>
</feature>
<evidence type="ECO:0000313" key="2">
    <source>
        <dbReference type="Proteomes" id="UP000492821"/>
    </source>
</evidence>
<sequence length="84" mass="9586">MSRRFVEQSPAAAGQSLRYWHSMPRSLVSLRQEQDKEAEGSQGYRRPSLPGEPAENARSVWPNQEAARAHDPQEAQDRLQEDPE</sequence>
<evidence type="ECO:0000256" key="1">
    <source>
        <dbReference type="SAM" id="MobiDB-lite"/>
    </source>
</evidence>
<accession>A0A7E4VV31</accession>
<dbReference type="WBParaSite" id="Pan_g3718.t1">
    <property type="protein sequence ID" value="Pan_g3718.t1"/>
    <property type="gene ID" value="Pan_g3718"/>
</dbReference>
<name>A0A7E4VV31_PANRE</name>
<protein>
    <submittedName>
        <fullName evidence="3">Testis expressed 55</fullName>
    </submittedName>
</protein>
<organism evidence="2 3">
    <name type="scientific">Panagrellus redivivus</name>
    <name type="common">Microworm</name>
    <dbReference type="NCBI Taxonomy" id="6233"/>
    <lineage>
        <taxon>Eukaryota</taxon>
        <taxon>Metazoa</taxon>
        <taxon>Ecdysozoa</taxon>
        <taxon>Nematoda</taxon>
        <taxon>Chromadorea</taxon>
        <taxon>Rhabditida</taxon>
        <taxon>Tylenchina</taxon>
        <taxon>Panagrolaimomorpha</taxon>
        <taxon>Panagrolaimoidea</taxon>
        <taxon>Panagrolaimidae</taxon>
        <taxon>Panagrellus</taxon>
    </lineage>
</organism>
<reference evidence="3" key="2">
    <citation type="submission" date="2020-10" db="UniProtKB">
        <authorList>
            <consortium name="WormBaseParasite"/>
        </authorList>
    </citation>
    <scope>IDENTIFICATION</scope>
</reference>
<keyword evidence="2" id="KW-1185">Reference proteome</keyword>
<proteinExistence type="predicted"/>
<feature type="region of interest" description="Disordered" evidence="1">
    <location>
        <begin position="30"/>
        <end position="84"/>
    </location>
</feature>